<sequence length="340" mass="39137">MATQPELQNDKQIDSNEDSTQASTSKTLLEQNGFTVIRKIGTGSYSKVKLAYSNTHKTMVAIKTVSKHHVPEEFLKKFLYNEVKVVRFLKHENIIKYYQSIETSHKLYVIMQHATNGSILDLIHKQKYISEPRACFLFRQIMSAIEYCHSKGIAHRDLKCENVMLDDKFNVKLIDFGFAKSGLGLKEDSPKLPGEEKLQKIFLEKSSFVKKQEKEGNLSETYCGSYAYASPEILKGTPYDPFMSDVWAMGVVLFAMVFGRLPFDDRDPAKLIRQVLMPINFPFKVTVSDEVKMCIKKFLSPLKSRYTIEKIKDDIWISTAYLAYNPQNVVNFNSRNVYTR</sequence>
<proteinExistence type="inferred from homology"/>
<accession>A0A9J6C336</accession>
<keyword evidence="6" id="KW-0479">Metal-binding</keyword>
<evidence type="ECO:0000256" key="5">
    <source>
        <dbReference type="ARBA" id="ARBA00022679"/>
    </source>
</evidence>
<keyword evidence="3 15" id="KW-0723">Serine/threonine-protein kinase</keyword>
<keyword evidence="10 14" id="KW-0067">ATP-binding</keyword>
<dbReference type="SMART" id="SM00220">
    <property type="entry name" value="S_TKc"/>
    <property type="match status" value="1"/>
</dbReference>
<reference evidence="18" key="1">
    <citation type="submission" date="2021-03" db="EMBL/GenBank/DDBJ databases">
        <title>Chromosome level genome of the anhydrobiotic midge Polypedilum vanderplanki.</title>
        <authorList>
            <person name="Yoshida Y."/>
            <person name="Kikawada T."/>
            <person name="Gusev O."/>
        </authorList>
    </citation>
    <scope>NUCLEOTIDE SEQUENCE</scope>
    <source>
        <strain evidence="18">NIAS01</strain>
        <tissue evidence="18">Whole body or cell culture</tissue>
    </source>
</reference>
<keyword evidence="9" id="KW-0221">Differentiation</keyword>
<comment type="cofactor">
    <cofactor evidence="1">
        <name>Mg(2+)</name>
        <dbReference type="ChEBI" id="CHEBI:18420"/>
    </cofactor>
</comment>
<keyword evidence="8" id="KW-0418">Kinase</keyword>
<keyword evidence="4" id="KW-0597">Phosphoprotein</keyword>
<evidence type="ECO:0000256" key="1">
    <source>
        <dbReference type="ARBA" id="ARBA00001946"/>
    </source>
</evidence>
<gene>
    <name evidence="18" type="ORF">PVAND_006261</name>
</gene>
<dbReference type="PANTHER" id="PTHR24346:SF102">
    <property type="entry name" value="TESTIS-SPECIFIC SERINE_THREONINE-PROTEIN KINASE 1"/>
    <property type="match status" value="1"/>
</dbReference>
<dbReference type="SUPFAM" id="SSF56112">
    <property type="entry name" value="Protein kinase-like (PK-like)"/>
    <property type="match status" value="1"/>
</dbReference>
<keyword evidence="2" id="KW-0217">Developmental protein</keyword>
<dbReference type="GO" id="GO:0007283">
    <property type="term" value="P:spermatogenesis"/>
    <property type="evidence" value="ECO:0007669"/>
    <property type="project" value="UniProtKB-KW"/>
</dbReference>
<dbReference type="FunFam" id="3.30.200.20:FF:000042">
    <property type="entry name" value="Aurora kinase A"/>
    <property type="match status" value="1"/>
</dbReference>
<comment type="similarity">
    <text evidence="15">Belongs to the protein kinase superfamily.</text>
</comment>
<evidence type="ECO:0000256" key="10">
    <source>
        <dbReference type="ARBA" id="ARBA00022840"/>
    </source>
</evidence>
<keyword evidence="13" id="KW-0744">Spermatogenesis</keyword>
<evidence type="ECO:0000259" key="17">
    <source>
        <dbReference type="PROSITE" id="PS50011"/>
    </source>
</evidence>
<keyword evidence="7 14" id="KW-0547">Nucleotide-binding</keyword>
<evidence type="ECO:0000256" key="13">
    <source>
        <dbReference type="ARBA" id="ARBA00022871"/>
    </source>
</evidence>
<keyword evidence="19" id="KW-1185">Reference proteome</keyword>
<evidence type="ECO:0000256" key="8">
    <source>
        <dbReference type="ARBA" id="ARBA00022777"/>
    </source>
</evidence>
<dbReference type="AlphaFoldDB" id="A0A9J6C336"/>
<comment type="caution">
    <text evidence="18">The sequence shown here is derived from an EMBL/GenBank/DDBJ whole genome shotgun (WGS) entry which is preliminary data.</text>
</comment>
<dbReference type="InterPro" id="IPR017441">
    <property type="entry name" value="Protein_kinase_ATP_BS"/>
</dbReference>
<evidence type="ECO:0000256" key="14">
    <source>
        <dbReference type="PROSITE-ProRule" id="PRU10141"/>
    </source>
</evidence>
<keyword evidence="5" id="KW-0808">Transferase</keyword>
<keyword evidence="12" id="KW-0832">Ubl conjugation</keyword>
<dbReference type="GO" id="GO:0035556">
    <property type="term" value="P:intracellular signal transduction"/>
    <property type="evidence" value="ECO:0007669"/>
    <property type="project" value="TreeGrafter"/>
</dbReference>
<dbReference type="InterPro" id="IPR000719">
    <property type="entry name" value="Prot_kinase_dom"/>
</dbReference>
<dbReference type="GO" id="GO:0030154">
    <property type="term" value="P:cell differentiation"/>
    <property type="evidence" value="ECO:0007669"/>
    <property type="project" value="UniProtKB-KW"/>
</dbReference>
<keyword evidence="11" id="KW-0460">Magnesium</keyword>
<dbReference type="FunFam" id="1.10.510.10:FF:000571">
    <property type="entry name" value="Maternal embryonic leucine zipper kinase"/>
    <property type="match status" value="1"/>
</dbReference>
<organism evidence="18 19">
    <name type="scientific">Polypedilum vanderplanki</name>
    <name type="common">Sleeping chironomid midge</name>
    <dbReference type="NCBI Taxonomy" id="319348"/>
    <lineage>
        <taxon>Eukaryota</taxon>
        <taxon>Metazoa</taxon>
        <taxon>Ecdysozoa</taxon>
        <taxon>Arthropoda</taxon>
        <taxon>Hexapoda</taxon>
        <taxon>Insecta</taxon>
        <taxon>Pterygota</taxon>
        <taxon>Neoptera</taxon>
        <taxon>Endopterygota</taxon>
        <taxon>Diptera</taxon>
        <taxon>Nematocera</taxon>
        <taxon>Chironomoidea</taxon>
        <taxon>Chironomidae</taxon>
        <taxon>Chironominae</taxon>
        <taxon>Polypedilum</taxon>
        <taxon>Polypedilum</taxon>
    </lineage>
</organism>
<evidence type="ECO:0000256" key="12">
    <source>
        <dbReference type="ARBA" id="ARBA00022843"/>
    </source>
</evidence>
<dbReference type="GO" id="GO:0000226">
    <property type="term" value="P:microtubule cytoskeleton organization"/>
    <property type="evidence" value="ECO:0007669"/>
    <property type="project" value="TreeGrafter"/>
</dbReference>
<dbReference type="EMBL" id="JADBJN010000002">
    <property type="protein sequence ID" value="KAG5676423.1"/>
    <property type="molecule type" value="Genomic_DNA"/>
</dbReference>
<dbReference type="InterPro" id="IPR011009">
    <property type="entry name" value="Kinase-like_dom_sf"/>
</dbReference>
<evidence type="ECO:0000256" key="6">
    <source>
        <dbReference type="ARBA" id="ARBA00022723"/>
    </source>
</evidence>
<name>A0A9J6C336_POLVA</name>
<dbReference type="PROSITE" id="PS00108">
    <property type="entry name" value="PROTEIN_KINASE_ST"/>
    <property type="match status" value="1"/>
</dbReference>
<dbReference type="PROSITE" id="PS00107">
    <property type="entry name" value="PROTEIN_KINASE_ATP"/>
    <property type="match status" value="1"/>
</dbReference>
<evidence type="ECO:0000313" key="18">
    <source>
        <dbReference type="EMBL" id="KAG5676423.1"/>
    </source>
</evidence>
<evidence type="ECO:0000256" key="9">
    <source>
        <dbReference type="ARBA" id="ARBA00022782"/>
    </source>
</evidence>
<feature type="domain" description="Protein kinase" evidence="17">
    <location>
        <begin position="34"/>
        <end position="317"/>
    </location>
</feature>
<dbReference type="GO" id="GO:0000287">
    <property type="term" value="F:magnesium ion binding"/>
    <property type="evidence" value="ECO:0007669"/>
    <property type="project" value="UniProtKB-ARBA"/>
</dbReference>
<feature type="binding site" evidence="14">
    <location>
        <position position="63"/>
    </location>
    <ligand>
        <name>ATP</name>
        <dbReference type="ChEBI" id="CHEBI:30616"/>
    </ligand>
</feature>
<evidence type="ECO:0000256" key="15">
    <source>
        <dbReference type="RuleBase" id="RU000304"/>
    </source>
</evidence>
<dbReference type="PANTHER" id="PTHR24346">
    <property type="entry name" value="MAP/MICROTUBULE AFFINITY-REGULATING KINASE"/>
    <property type="match status" value="1"/>
</dbReference>
<dbReference type="Pfam" id="PF00069">
    <property type="entry name" value="Pkinase"/>
    <property type="match status" value="1"/>
</dbReference>
<dbReference type="InterPro" id="IPR008271">
    <property type="entry name" value="Ser/Thr_kinase_AS"/>
</dbReference>
<evidence type="ECO:0000313" key="19">
    <source>
        <dbReference type="Proteomes" id="UP001107558"/>
    </source>
</evidence>
<evidence type="ECO:0000256" key="7">
    <source>
        <dbReference type="ARBA" id="ARBA00022741"/>
    </source>
</evidence>
<evidence type="ECO:0000256" key="3">
    <source>
        <dbReference type="ARBA" id="ARBA00022527"/>
    </source>
</evidence>
<evidence type="ECO:0000256" key="2">
    <source>
        <dbReference type="ARBA" id="ARBA00022473"/>
    </source>
</evidence>
<dbReference type="PROSITE" id="PS50011">
    <property type="entry name" value="PROTEIN_KINASE_DOM"/>
    <property type="match status" value="1"/>
</dbReference>
<evidence type="ECO:0000256" key="16">
    <source>
        <dbReference type="SAM" id="MobiDB-lite"/>
    </source>
</evidence>
<dbReference type="GO" id="GO:0005524">
    <property type="term" value="F:ATP binding"/>
    <property type="evidence" value="ECO:0007669"/>
    <property type="project" value="UniProtKB-UniRule"/>
</dbReference>
<evidence type="ECO:0000256" key="11">
    <source>
        <dbReference type="ARBA" id="ARBA00022842"/>
    </source>
</evidence>
<dbReference type="Gene3D" id="1.10.510.10">
    <property type="entry name" value="Transferase(Phosphotransferase) domain 1"/>
    <property type="match status" value="1"/>
</dbReference>
<dbReference type="GO" id="GO:0005737">
    <property type="term" value="C:cytoplasm"/>
    <property type="evidence" value="ECO:0007669"/>
    <property type="project" value="TreeGrafter"/>
</dbReference>
<dbReference type="GO" id="GO:0050321">
    <property type="term" value="F:tau-protein kinase activity"/>
    <property type="evidence" value="ECO:0007669"/>
    <property type="project" value="TreeGrafter"/>
</dbReference>
<evidence type="ECO:0000256" key="4">
    <source>
        <dbReference type="ARBA" id="ARBA00022553"/>
    </source>
</evidence>
<feature type="region of interest" description="Disordered" evidence="16">
    <location>
        <begin position="1"/>
        <end position="25"/>
    </location>
</feature>
<protein>
    <recommendedName>
        <fullName evidence="17">Protein kinase domain-containing protein</fullName>
    </recommendedName>
</protein>
<dbReference type="OrthoDB" id="504170at2759"/>
<dbReference type="Proteomes" id="UP001107558">
    <property type="component" value="Chromosome 2"/>
</dbReference>